<evidence type="ECO:0000313" key="1">
    <source>
        <dbReference type="EMBL" id="BAL55293.1"/>
    </source>
</evidence>
<dbReference type="EMBL" id="AP011714">
    <property type="protein sequence ID" value="BAL55293.1"/>
    <property type="molecule type" value="Genomic_DNA"/>
</dbReference>
<accession>H5SGK7</accession>
<protein>
    <submittedName>
        <fullName evidence="1">Uncharacterized protein</fullName>
    </submittedName>
</protein>
<sequence length="192" mass="22109">MQGHKVFWVAFPLFAQIQLSQNPVSGDCRLSSDSLRPLIPPHFPYLYQYAWDPVRKLETVWLSPTLKLQIEQRACLRHHITYELRVPPGYPFPTGLTRGLMSLLDTVLTLLHREDFAFLALKATIWPKLMSQAALRSLGDVVMLSYQEWSFLLQLDQDKQGPVVRLETIRYLSSQAIQRPGVPDYMDDGWGP</sequence>
<gene>
    <name evidence="1" type="ORF">HGMM_F25B04C36</name>
</gene>
<proteinExistence type="predicted"/>
<organism evidence="1">
    <name type="scientific">uncultured Bacteroidota bacterium</name>
    <dbReference type="NCBI Taxonomy" id="152509"/>
    <lineage>
        <taxon>Bacteria</taxon>
        <taxon>Pseudomonadati</taxon>
        <taxon>Bacteroidota</taxon>
        <taxon>environmental samples</taxon>
    </lineage>
</organism>
<name>H5SGK7_9BACT</name>
<reference evidence="1" key="2">
    <citation type="journal article" date="2012" name="PLoS ONE">
        <title>A Deeply Branching Thermophilic Bacterium with an Ancient Acetyl-CoA Pathway Dominates a Subsurface Ecosystem.</title>
        <authorList>
            <person name="Takami H."/>
            <person name="Noguchi H."/>
            <person name="Takaki Y."/>
            <person name="Uchiyama I."/>
            <person name="Toyoda A."/>
            <person name="Nishi S."/>
            <person name="Chee G.-J."/>
            <person name="Arai W."/>
            <person name="Nunoura T."/>
            <person name="Itoh T."/>
            <person name="Hattori M."/>
            <person name="Takai K."/>
        </authorList>
    </citation>
    <scope>NUCLEOTIDE SEQUENCE</scope>
</reference>
<reference evidence="1" key="1">
    <citation type="journal article" date="2005" name="Environ. Microbiol.">
        <title>Genetic and functional properties of uncultivated thermophilic crenarchaeotes from a subsurface gold mine as revealed by analysis of genome fragments.</title>
        <authorList>
            <person name="Nunoura T."/>
            <person name="Hirayama H."/>
            <person name="Takami H."/>
            <person name="Oida H."/>
            <person name="Nishi S."/>
            <person name="Shimamura S."/>
            <person name="Suzuki Y."/>
            <person name="Inagaki F."/>
            <person name="Takai K."/>
            <person name="Nealson K.H."/>
            <person name="Horikoshi K."/>
        </authorList>
    </citation>
    <scope>NUCLEOTIDE SEQUENCE</scope>
</reference>
<dbReference type="AlphaFoldDB" id="H5SGK7"/>